<proteinExistence type="predicted"/>
<keyword evidence="4" id="KW-1185">Reference proteome</keyword>
<dbReference type="Pfam" id="PF12945">
    <property type="entry name" value="PilZNR"/>
    <property type="match status" value="1"/>
</dbReference>
<sequence length="247" mass="29091">MIGDNYSMLSDYISPGNKVELKATGKVWMEDDSRTKHIYMSKVMDVTSDDMIEVLMPFEQGKLVLLPVDGEYSLCFYSNKGLFQCFSKIVDRYRSDNMYILVLDLTSELQKLQRREYYRFSCALELKSRICTKEELEAFEKNRKYLVDPGEHLQRAVVVDISGGGLRFVANFKYEEEDTIYCSYKLPGATNANDYEMICNVLKVQELENRPGLYEHRIQYLFIDETSREDIIHFIFEEERKIRKKQT</sequence>
<accession>A0A1I5QJ89</accession>
<dbReference type="Proteomes" id="UP000182624">
    <property type="component" value="Unassembled WGS sequence"/>
</dbReference>
<keyword evidence="3" id="KW-0969">Cilium</keyword>
<dbReference type="AlphaFoldDB" id="A0A1I5QJ89"/>
<feature type="domain" description="Type III secretion system flagellar brake protein YcgR PilZN" evidence="2">
    <location>
        <begin position="15"/>
        <end position="104"/>
    </location>
</feature>
<evidence type="ECO:0000313" key="4">
    <source>
        <dbReference type="Proteomes" id="UP000182624"/>
    </source>
</evidence>
<dbReference type="Pfam" id="PF07238">
    <property type="entry name" value="PilZ"/>
    <property type="match status" value="1"/>
</dbReference>
<evidence type="ECO:0000313" key="3">
    <source>
        <dbReference type="EMBL" id="SFP46358.1"/>
    </source>
</evidence>
<evidence type="ECO:0000259" key="2">
    <source>
        <dbReference type="Pfam" id="PF12945"/>
    </source>
</evidence>
<dbReference type="EMBL" id="FOXO01000002">
    <property type="protein sequence ID" value="SFP46358.1"/>
    <property type="molecule type" value="Genomic_DNA"/>
</dbReference>
<dbReference type="GO" id="GO:0035438">
    <property type="term" value="F:cyclic-di-GMP binding"/>
    <property type="evidence" value="ECO:0007669"/>
    <property type="project" value="InterPro"/>
</dbReference>
<gene>
    <name evidence="3" type="ORF">SAMN04487928_102158</name>
</gene>
<protein>
    <submittedName>
        <fullName evidence="3">C-di-GMP-binding flagellar brake protein YcgR, contains PilZNR and PilZ domains</fullName>
    </submittedName>
</protein>
<reference evidence="4" key="1">
    <citation type="submission" date="2016-10" db="EMBL/GenBank/DDBJ databases">
        <authorList>
            <person name="Varghese N."/>
            <person name="Submissions S."/>
        </authorList>
    </citation>
    <scope>NUCLEOTIDE SEQUENCE [LARGE SCALE GENOMIC DNA]</scope>
    <source>
        <strain evidence="4">P18</strain>
    </source>
</reference>
<keyword evidence="3" id="KW-0282">Flagellum</keyword>
<dbReference type="InterPro" id="IPR009875">
    <property type="entry name" value="PilZ_domain"/>
</dbReference>
<keyword evidence="3" id="KW-0966">Cell projection</keyword>
<dbReference type="InterPro" id="IPR009926">
    <property type="entry name" value="T3SS_YcgR_PilZN"/>
</dbReference>
<feature type="domain" description="PilZ" evidence="1">
    <location>
        <begin position="113"/>
        <end position="237"/>
    </location>
</feature>
<name>A0A1I5QJ89_9FIRM</name>
<evidence type="ECO:0000259" key="1">
    <source>
        <dbReference type="Pfam" id="PF07238"/>
    </source>
</evidence>
<organism evidence="3 4">
    <name type="scientific">Butyrivibrio proteoclasticus</name>
    <dbReference type="NCBI Taxonomy" id="43305"/>
    <lineage>
        <taxon>Bacteria</taxon>
        <taxon>Bacillati</taxon>
        <taxon>Bacillota</taxon>
        <taxon>Clostridia</taxon>
        <taxon>Lachnospirales</taxon>
        <taxon>Lachnospiraceae</taxon>
        <taxon>Butyrivibrio</taxon>
    </lineage>
</organism>